<dbReference type="Pfam" id="PF03966">
    <property type="entry name" value="Trm112p"/>
    <property type="match status" value="1"/>
</dbReference>
<evidence type="ECO:0008006" key="3">
    <source>
        <dbReference type="Google" id="ProtNLM"/>
    </source>
</evidence>
<evidence type="ECO:0000313" key="1">
    <source>
        <dbReference type="EMBL" id="GGA70023.1"/>
    </source>
</evidence>
<evidence type="ECO:0000313" key="2">
    <source>
        <dbReference type="Proteomes" id="UP000648801"/>
    </source>
</evidence>
<name>A0A916RT73_9BACT</name>
<dbReference type="SUPFAM" id="SSF158997">
    <property type="entry name" value="Trm112p-like"/>
    <property type="match status" value="1"/>
</dbReference>
<dbReference type="Proteomes" id="UP000648801">
    <property type="component" value="Unassembled WGS sequence"/>
</dbReference>
<dbReference type="RefSeq" id="WP_188759320.1">
    <property type="nucleotide sequence ID" value="NZ_BMJB01000001.1"/>
</dbReference>
<comment type="caution">
    <text evidence="1">The sequence shown here is derived from an EMBL/GenBank/DDBJ whole genome shotgun (WGS) entry which is preliminary data.</text>
</comment>
<dbReference type="Gene3D" id="2.20.25.10">
    <property type="match status" value="1"/>
</dbReference>
<reference evidence="1" key="1">
    <citation type="journal article" date="2014" name="Int. J. Syst. Evol. Microbiol.">
        <title>Complete genome sequence of Corynebacterium casei LMG S-19264T (=DSM 44701T), isolated from a smear-ripened cheese.</title>
        <authorList>
            <consortium name="US DOE Joint Genome Institute (JGI-PGF)"/>
            <person name="Walter F."/>
            <person name="Albersmeier A."/>
            <person name="Kalinowski J."/>
            <person name="Ruckert C."/>
        </authorList>
    </citation>
    <scope>NUCLEOTIDE SEQUENCE</scope>
    <source>
        <strain evidence="1">CGMCC 1.15447</strain>
    </source>
</reference>
<protein>
    <recommendedName>
        <fullName evidence="3">Trm112 family protein</fullName>
    </recommendedName>
</protein>
<sequence length="56" mass="5838">MEANVLKAKGLERLVCPVCHQQLGLADGGIRCMGCGRVYPSVDGIPVLIASRATGI</sequence>
<dbReference type="AlphaFoldDB" id="A0A916RT73"/>
<organism evidence="1 2">
    <name type="scientific">Edaphobacter acidisoli</name>
    <dbReference type="NCBI Taxonomy" id="2040573"/>
    <lineage>
        <taxon>Bacteria</taxon>
        <taxon>Pseudomonadati</taxon>
        <taxon>Acidobacteriota</taxon>
        <taxon>Terriglobia</taxon>
        <taxon>Terriglobales</taxon>
        <taxon>Acidobacteriaceae</taxon>
        <taxon>Edaphobacter</taxon>
    </lineage>
</organism>
<dbReference type="InterPro" id="IPR005651">
    <property type="entry name" value="Trm112-like"/>
</dbReference>
<accession>A0A916RT73</accession>
<keyword evidence="2" id="KW-1185">Reference proteome</keyword>
<proteinExistence type="predicted"/>
<reference evidence="1" key="2">
    <citation type="submission" date="2020-09" db="EMBL/GenBank/DDBJ databases">
        <authorList>
            <person name="Sun Q."/>
            <person name="Zhou Y."/>
        </authorList>
    </citation>
    <scope>NUCLEOTIDE SEQUENCE</scope>
    <source>
        <strain evidence="1">CGMCC 1.15447</strain>
    </source>
</reference>
<dbReference type="EMBL" id="BMJB01000001">
    <property type="protein sequence ID" value="GGA70023.1"/>
    <property type="molecule type" value="Genomic_DNA"/>
</dbReference>
<gene>
    <name evidence="1" type="ORF">GCM10011507_22010</name>
</gene>